<feature type="site" description="Interaction with DNA" evidence="10">
    <location>
        <position position="143"/>
    </location>
</feature>
<evidence type="ECO:0000313" key="14">
    <source>
        <dbReference type="Proteomes" id="UP000178085"/>
    </source>
</evidence>
<evidence type="ECO:0000256" key="7">
    <source>
        <dbReference type="ARBA" id="ARBA00023029"/>
    </source>
</evidence>
<feature type="domain" description="Toprim" evidence="11">
    <location>
        <begin position="3"/>
        <end position="113"/>
    </location>
</feature>
<dbReference type="Gene3D" id="3.40.50.140">
    <property type="match status" value="1"/>
</dbReference>
<dbReference type="NCBIfam" id="TIGR01051">
    <property type="entry name" value="topA_bact"/>
    <property type="match status" value="1"/>
</dbReference>
<dbReference type="SMART" id="SM00493">
    <property type="entry name" value="TOPRIM"/>
    <property type="match status" value="1"/>
</dbReference>
<dbReference type="GO" id="GO:0006265">
    <property type="term" value="P:DNA topological change"/>
    <property type="evidence" value="ECO:0007669"/>
    <property type="project" value="UniProtKB-UniRule"/>
</dbReference>
<evidence type="ECO:0000259" key="11">
    <source>
        <dbReference type="PROSITE" id="PS50880"/>
    </source>
</evidence>
<proteinExistence type="inferred from homology"/>
<protein>
    <recommendedName>
        <fullName evidence="10">DNA topoisomerase 1</fullName>
        <ecNumber evidence="10">5.6.2.1</ecNumber>
    </recommendedName>
    <alternativeName>
        <fullName evidence="10">DNA topoisomerase I</fullName>
    </alternativeName>
</protein>
<comment type="subunit">
    <text evidence="10">Monomer.</text>
</comment>
<organism evidence="13 14">
    <name type="scientific">candidate division Kazan bacterium RIFCSPLOWO2_01_FULL_45_19</name>
    <dbReference type="NCBI Taxonomy" id="1798538"/>
    <lineage>
        <taxon>Bacteria</taxon>
        <taxon>Bacteria division Kazan-3B-28</taxon>
    </lineage>
</organism>
<dbReference type="HAMAP" id="MF_00952">
    <property type="entry name" value="Topoisom_1_prok"/>
    <property type="match status" value="1"/>
</dbReference>
<dbReference type="InterPro" id="IPR023405">
    <property type="entry name" value="Topo_IA_core_domain"/>
</dbReference>
<feature type="region of interest" description="Interaction with DNA" evidence="10">
    <location>
        <begin position="163"/>
        <end position="168"/>
    </location>
</feature>
<dbReference type="InterPro" id="IPR003602">
    <property type="entry name" value="Topo_IA_DNA-bd_dom"/>
</dbReference>
<dbReference type="InterPro" id="IPR013824">
    <property type="entry name" value="Topo_IA_cen_sub1"/>
</dbReference>
<dbReference type="GO" id="GO:0005694">
    <property type="term" value="C:chromosome"/>
    <property type="evidence" value="ECO:0007669"/>
    <property type="project" value="InterPro"/>
</dbReference>
<comment type="catalytic activity">
    <reaction evidence="1 10">
        <text>ATP-independent breakage of single-stranded DNA, followed by passage and rejoining.</text>
        <dbReference type="EC" id="5.6.2.1"/>
    </reaction>
</comment>
<dbReference type="AlphaFoldDB" id="A0A1F4NPV3"/>
<dbReference type="PRINTS" id="PR00417">
    <property type="entry name" value="PRTPISMRASEI"/>
</dbReference>
<keyword evidence="5" id="KW-0862">Zinc</keyword>
<evidence type="ECO:0000256" key="4">
    <source>
        <dbReference type="ARBA" id="ARBA00022771"/>
    </source>
</evidence>
<feature type="site" description="Interaction with DNA" evidence="10">
    <location>
        <position position="139"/>
    </location>
</feature>
<dbReference type="SMART" id="SM00436">
    <property type="entry name" value="TOP1Bc"/>
    <property type="match status" value="1"/>
</dbReference>
<dbReference type="Gene3D" id="1.10.290.10">
    <property type="entry name" value="Topoisomerase I, domain 4"/>
    <property type="match status" value="1"/>
</dbReference>
<dbReference type="EC" id="5.6.2.1" evidence="10"/>
<dbReference type="PANTHER" id="PTHR42785:SF1">
    <property type="entry name" value="DNA TOPOISOMERASE"/>
    <property type="match status" value="1"/>
</dbReference>
<feature type="domain" description="Topo IA-type catalytic" evidence="12">
    <location>
        <begin position="129"/>
        <end position="556"/>
    </location>
</feature>
<dbReference type="InterPro" id="IPR013825">
    <property type="entry name" value="Topo_IA_cen_sub2"/>
</dbReference>
<dbReference type="Gene3D" id="1.10.460.10">
    <property type="entry name" value="Topoisomerase I, domain 2"/>
    <property type="match status" value="1"/>
</dbReference>
<keyword evidence="8 10" id="KW-0238">DNA-binding</keyword>
<evidence type="ECO:0000256" key="10">
    <source>
        <dbReference type="HAMAP-Rule" id="MF_00952"/>
    </source>
</evidence>
<dbReference type="SUPFAM" id="SSF57783">
    <property type="entry name" value="Zinc beta-ribbon"/>
    <property type="match status" value="2"/>
</dbReference>
<evidence type="ECO:0000313" key="13">
    <source>
        <dbReference type="EMBL" id="OGB73297.1"/>
    </source>
</evidence>
<feature type="site" description="Interaction with DNA" evidence="10">
    <location>
        <position position="148"/>
    </location>
</feature>
<reference evidence="13 14" key="1">
    <citation type="journal article" date="2016" name="Nat. Commun.">
        <title>Thousands of microbial genomes shed light on interconnected biogeochemical processes in an aquifer system.</title>
        <authorList>
            <person name="Anantharaman K."/>
            <person name="Brown C.T."/>
            <person name="Hug L.A."/>
            <person name="Sharon I."/>
            <person name="Castelle C.J."/>
            <person name="Probst A.J."/>
            <person name="Thomas B.C."/>
            <person name="Singh A."/>
            <person name="Wilkins M.J."/>
            <person name="Karaoz U."/>
            <person name="Brodie E.L."/>
            <person name="Williams K.H."/>
            <person name="Hubbard S.S."/>
            <person name="Banfield J.F."/>
        </authorList>
    </citation>
    <scope>NUCLEOTIDE SEQUENCE [LARGE SCALE GENOMIC DNA]</scope>
</reference>
<dbReference type="PROSITE" id="PS50880">
    <property type="entry name" value="TOPRIM"/>
    <property type="match status" value="1"/>
</dbReference>
<evidence type="ECO:0000256" key="5">
    <source>
        <dbReference type="ARBA" id="ARBA00022833"/>
    </source>
</evidence>
<dbReference type="InterPro" id="IPR034149">
    <property type="entry name" value="TOPRIM_TopoI"/>
</dbReference>
<evidence type="ECO:0000259" key="12">
    <source>
        <dbReference type="PROSITE" id="PS52039"/>
    </source>
</evidence>
<dbReference type="Proteomes" id="UP000178085">
    <property type="component" value="Unassembled WGS sequence"/>
</dbReference>
<dbReference type="CDD" id="cd00186">
    <property type="entry name" value="TOP1Ac"/>
    <property type="match status" value="1"/>
</dbReference>
<dbReference type="GO" id="GO:0008270">
    <property type="term" value="F:zinc ion binding"/>
    <property type="evidence" value="ECO:0007669"/>
    <property type="project" value="UniProtKB-KW"/>
</dbReference>
<dbReference type="PROSITE" id="PS52039">
    <property type="entry name" value="TOPO_IA_2"/>
    <property type="match status" value="1"/>
</dbReference>
<dbReference type="Pfam" id="PF01396">
    <property type="entry name" value="Zn_ribbon_Top1"/>
    <property type="match status" value="3"/>
</dbReference>
<comment type="caution">
    <text evidence="13">The sequence shown here is derived from an EMBL/GenBank/DDBJ whole genome shotgun (WGS) entry which is preliminary data.</text>
</comment>
<dbReference type="SMART" id="SM00437">
    <property type="entry name" value="TOP1Ac"/>
    <property type="match status" value="1"/>
</dbReference>
<dbReference type="InterPro" id="IPR005733">
    <property type="entry name" value="TopoI_bac-type"/>
</dbReference>
<dbReference type="PANTHER" id="PTHR42785">
    <property type="entry name" value="DNA TOPOISOMERASE, TYPE IA, CORE"/>
    <property type="match status" value="1"/>
</dbReference>
<keyword evidence="9 10" id="KW-0413">Isomerase</keyword>
<feature type="active site" description="O-(5'-phospho-DNA)-tyrosine intermediate" evidence="10">
    <location>
        <position position="300"/>
    </location>
</feature>
<dbReference type="InterPro" id="IPR013826">
    <property type="entry name" value="Topo_IA_cen_sub3"/>
</dbReference>
<feature type="site" description="Interaction with DNA" evidence="10">
    <location>
        <position position="488"/>
    </location>
</feature>
<dbReference type="Gene3D" id="2.70.20.10">
    <property type="entry name" value="Topoisomerase I, domain 3"/>
    <property type="match status" value="1"/>
</dbReference>
<evidence type="ECO:0000256" key="2">
    <source>
        <dbReference type="ARBA" id="ARBA00009446"/>
    </source>
</evidence>
<keyword evidence="3" id="KW-0479">Metal-binding</keyword>
<evidence type="ECO:0000256" key="1">
    <source>
        <dbReference type="ARBA" id="ARBA00000213"/>
    </source>
</evidence>
<dbReference type="InterPro" id="IPR028612">
    <property type="entry name" value="Topoisom_1_IA"/>
</dbReference>
<evidence type="ECO:0000256" key="8">
    <source>
        <dbReference type="ARBA" id="ARBA00023125"/>
    </source>
</evidence>
<name>A0A1F4NPV3_UNCK3</name>
<dbReference type="InterPro" id="IPR000380">
    <property type="entry name" value="Topo_IA"/>
</dbReference>
<evidence type="ECO:0000256" key="3">
    <source>
        <dbReference type="ARBA" id="ARBA00022723"/>
    </source>
</evidence>
<dbReference type="PROSITE" id="PS00396">
    <property type="entry name" value="TOPO_IA_1"/>
    <property type="match status" value="1"/>
</dbReference>
<dbReference type="Pfam" id="PF01131">
    <property type="entry name" value="Topoisom_bac"/>
    <property type="match status" value="1"/>
</dbReference>
<dbReference type="InterPro" id="IPR003601">
    <property type="entry name" value="Topo_IA_2"/>
</dbReference>
<evidence type="ECO:0000256" key="9">
    <source>
        <dbReference type="ARBA" id="ARBA00023235"/>
    </source>
</evidence>
<sequence length="734" mass="83019">MSKNLVVVESPAKARTIEKILGKGYTVEASFGHVRDLPQSKLGVDIEHDFEPQYITPTKNRKTITKLKELFAKAETLYLATDEDREGEAIAWHIQQALKAPSTQIKRVAFHEITPEAIEEAFHHPRDLNQNLVNAQQARRILDRLVGYKLSPLLWKKLFRGLSAGRVQSVTLRLLVEREREIQAFKPEEFWKIEVKFKTSAGDEFSAWVFAEKDKEVELKTEAEAKRLEEAVNSATQHQIDSLTSAERKRYPAPPFTTSTLQQQASNQLGFTVKRTMMIAQRLYEGVDINGSGPIGLITYMRTDSTNVASSAITGARLVIGQRFGKEYLPDQPIFYKTRIKGAQEAHEAIRPTRPDLTPEMLENKLTPEQWKLYKLIWQRLIASQMLPAIINTREAIVTSNEIKSKALGATVIFPGFAKVFDKWPFQENQLPKLVENELVKLLGVDPTQHFTEPPARYTEASLVKQLEQMGIGRPSTYAPTITTLSVRGYVKKEKRSLVPQDLGITVNDFLVEHFPDIIDYNFTAEMEESLDDIAEGKKEWVPVIRNFYEPFEAQLKLKEATVEKQTPEDVKTDKKCALCGSALVMKTSRFGKFLACSGFPKCRYTEALDGDGKSQTEATDKICSDCGAPLVKKRGRFGMFYGCSNYPKCKHIENIEPKASDMACPKCTDGKVVERRTKRGKVFWGCSNYPKCDFASWDEPLKEPCPTCRGLMTKPIKKGYPVCTKCGYEEKGA</sequence>
<dbReference type="InterPro" id="IPR006171">
    <property type="entry name" value="TOPRIM_dom"/>
</dbReference>
<feature type="site" description="Interaction with DNA" evidence="10">
    <location>
        <position position="155"/>
    </location>
</feature>
<feature type="site" description="Interaction with DNA" evidence="10">
    <location>
        <position position="302"/>
    </location>
</feature>
<comment type="similarity">
    <text evidence="2 10">Belongs to the type IA topoisomerase family.</text>
</comment>
<keyword evidence="7 10" id="KW-0799">Topoisomerase</keyword>
<dbReference type="GO" id="GO:0003917">
    <property type="term" value="F:DNA topoisomerase type I (single strand cut, ATP-independent) activity"/>
    <property type="evidence" value="ECO:0007669"/>
    <property type="project" value="UniProtKB-UniRule"/>
</dbReference>
<accession>A0A1F4NPV3</accession>
<dbReference type="GO" id="GO:0003677">
    <property type="term" value="F:DNA binding"/>
    <property type="evidence" value="ECO:0007669"/>
    <property type="project" value="UniProtKB-KW"/>
</dbReference>
<comment type="function">
    <text evidence="10">Releases the supercoiling and torsional tension of DNA, which is introduced during the DNA replication and transcription, by transiently cleaving and rejoining one strand of the DNA duplex. Introduces a single-strand break via transesterification at a target site in duplex DNA. The scissile phosphodiester is attacked by the catalytic tyrosine of the enzyme, resulting in the formation of a DNA-(5'-phosphotyrosyl)-enzyme intermediate and the expulsion of a 3'-OH DNA strand. The free DNA strand then undergoes passage around the unbroken strand, thus removing DNA supercoils. Finally, in the religation step, the DNA 3'-OH attacks the covalent intermediate to expel the active-site tyrosine and restore the DNA phosphodiester backbone.</text>
</comment>
<dbReference type="InterPro" id="IPR013498">
    <property type="entry name" value="Topo_IA_Znf"/>
</dbReference>
<dbReference type="Pfam" id="PF01751">
    <property type="entry name" value="Toprim"/>
    <property type="match status" value="1"/>
</dbReference>
<evidence type="ECO:0000256" key="6">
    <source>
        <dbReference type="ARBA" id="ARBA00022842"/>
    </source>
</evidence>
<keyword evidence="4" id="KW-0863">Zinc-finger</keyword>
<dbReference type="CDD" id="cd03363">
    <property type="entry name" value="TOPRIM_TopoIA_TopoI"/>
    <property type="match status" value="1"/>
</dbReference>
<dbReference type="Gene3D" id="3.30.65.10">
    <property type="entry name" value="Bacterial Topoisomerase I, domain 1"/>
    <property type="match status" value="3"/>
</dbReference>
<keyword evidence="6" id="KW-0460">Magnesium</keyword>
<feature type="site" description="Interaction with DNA" evidence="10">
    <location>
        <position position="140"/>
    </location>
</feature>
<feature type="site" description="Interaction with DNA" evidence="10">
    <location>
        <position position="33"/>
    </location>
</feature>
<dbReference type="SUPFAM" id="SSF56712">
    <property type="entry name" value="Prokaryotic type I DNA topoisomerase"/>
    <property type="match status" value="1"/>
</dbReference>
<gene>
    <name evidence="10" type="primary">topA</name>
    <name evidence="13" type="ORF">A3K51_00240</name>
</gene>
<dbReference type="InterPro" id="IPR013497">
    <property type="entry name" value="Topo_IA_cen"/>
</dbReference>
<dbReference type="EMBL" id="METD01000001">
    <property type="protein sequence ID" value="OGB73297.1"/>
    <property type="molecule type" value="Genomic_DNA"/>
</dbReference>
<dbReference type="InterPro" id="IPR023406">
    <property type="entry name" value="Topo_IA_AS"/>
</dbReference>